<accession>A0ABR2YKT9</accession>
<feature type="domain" description="Peptidase S54 rhomboid" evidence="7">
    <location>
        <begin position="123"/>
        <end position="259"/>
    </location>
</feature>
<dbReference type="SUPFAM" id="SSF144091">
    <property type="entry name" value="Rhomboid-like"/>
    <property type="match status" value="1"/>
</dbReference>
<dbReference type="InterPro" id="IPR022764">
    <property type="entry name" value="Peptidase_S54_rhomboid_dom"/>
</dbReference>
<evidence type="ECO:0000256" key="4">
    <source>
        <dbReference type="ARBA" id="ARBA00022989"/>
    </source>
</evidence>
<proteinExistence type="inferred from homology"/>
<comment type="similarity">
    <text evidence="2">Belongs to the peptidase S54 family.</text>
</comment>
<keyword evidence="4 6" id="KW-1133">Transmembrane helix</keyword>
<keyword evidence="9" id="KW-1185">Reference proteome</keyword>
<dbReference type="InterPro" id="IPR035952">
    <property type="entry name" value="Rhomboid-like_sf"/>
</dbReference>
<dbReference type="InterPro" id="IPR050925">
    <property type="entry name" value="Rhomboid_protease_S54"/>
</dbReference>
<evidence type="ECO:0000313" key="8">
    <source>
        <dbReference type="EMBL" id="KAK9906739.1"/>
    </source>
</evidence>
<evidence type="ECO:0000256" key="1">
    <source>
        <dbReference type="ARBA" id="ARBA00004141"/>
    </source>
</evidence>
<dbReference type="EMBL" id="JALJOT010000010">
    <property type="protein sequence ID" value="KAK9906739.1"/>
    <property type="molecule type" value="Genomic_DNA"/>
</dbReference>
<reference evidence="8 9" key="1">
    <citation type="journal article" date="2024" name="Nat. Commun.">
        <title>Phylogenomics reveals the evolutionary origins of lichenization in chlorophyte algae.</title>
        <authorList>
            <person name="Puginier C."/>
            <person name="Libourel C."/>
            <person name="Otte J."/>
            <person name="Skaloud P."/>
            <person name="Haon M."/>
            <person name="Grisel S."/>
            <person name="Petersen M."/>
            <person name="Berrin J.G."/>
            <person name="Delaux P.M."/>
            <person name="Dal Grande F."/>
            <person name="Keller J."/>
        </authorList>
    </citation>
    <scope>NUCLEOTIDE SEQUENCE [LARGE SCALE GENOMIC DNA]</scope>
    <source>
        <strain evidence="8 9">SAG 216-7</strain>
    </source>
</reference>
<protein>
    <recommendedName>
        <fullName evidence="7">Peptidase S54 rhomboid domain-containing protein</fullName>
    </recommendedName>
</protein>
<gene>
    <name evidence="8" type="ORF">WJX75_007125</name>
</gene>
<evidence type="ECO:0000313" key="9">
    <source>
        <dbReference type="Proteomes" id="UP001491310"/>
    </source>
</evidence>
<feature type="transmembrane region" description="Helical" evidence="6">
    <location>
        <begin position="78"/>
        <end position="99"/>
    </location>
</feature>
<dbReference type="Gene3D" id="1.20.1540.10">
    <property type="entry name" value="Rhomboid-like"/>
    <property type="match status" value="1"/>
</dbReference>
<evidence type="ECO:0000259" key="7">
    <source>
        <dbReference type="Pfam" id="PF01694"/>
    </source>
</evidence>
<sequence>MHGNSLEDLVSVQQLSAPLQGDVQTSIRRTREADASPIAQGLVQNAKGFLLDKLKRTTAEDLIVNEDAAALPKIKPRIAYLLLAINLGVYGAGLVAGLGPEGADAQQDYFLALAKTDVGVEAGEYYRLITANFLHDSFVHLGASCYALATVAPAIEEVLGWDIFLATYLLSSIGGSVGTFILGDAVTVGASSGIFGVIGALVAYLLKNRSLERTSKQLVSIAGVVGVNLVMGGIQETSIDNIGHAAGLLTGAYIGYGLAPVLLPPKQSSPGE</sequence>
<keyword evidence="3 6" id="KW-0812">Transmembrane</keyword>
<evidence type="ECO:0000256" key="3">
    <source>
        <dbReference type="ARBA" id="ARBA00022692"/>
    </source>
</evidence>
<organism evidence="8 9">
    <name type="scientific">Coccomyxa subellipsoidea</name>
    <dbReference type="NCBI Taxonomy" id="248742"/>
    <lineage>
        <taxon>Eukaryota</taxon>
        <taxon>Viridiplantae</taxon>
        <taxon>Chlorophyta</taxon>
        <taxon>core chlorophytes</taxon>
        <taxon>Trebouxiophyceae</taxon>
        <taxon>Trebouxiophyceae incertae sedis</taxon>
        <taxon>Coccomyxaceae</taxon>
        <taxon>Coccomyxa</taxon>
    </lineage>
</organism>
<name>A0ABR2YKT9_9CHLO</name>
<comment type="caution">
    <text evidence="8">The sequence shown here is derived from an EMBL/GenBank/DDBJ whole genome shotgun (WGS) entry which is preliminary data.</text>
</comment>
<evidence type="ECO:0000256" key="5">
    <source>
        <dbReference type="ARBA" id="ARBA00023136"/>
    </source>
</evidence>
<feature type="transmembrane region" description="Helical" evidence="6">
    <location>
        <begin position="188"/>
        <end position="206"/>
    </location>
</feature>
<dbReference type="PANTHER" id="PTHR43731:SF26">
    <property type="entry name" value="RHOMBOID-LIKE PROTEIN 10, CHLOROPLASTIC"/>
    <property type="match status" value="1"/>
</dbReference>
<keyword evidence="5 6" id="KW-0472">Membrane</keyword>
<dbReference type="Pfam" id="PF01694">
    <property type="entry name" value="Rhomboid"/>
    <property type="match status" value="1"/>
</dbReference>
<evidence type="ECO:0000256" key="2">
    <source>
        <dbReference type="ARBA" id="ARBA00009045"/>
    </source>
</evidence>
<dbReference type="PANTHER" id="PTHR43731">
    <property type="entry name" value="RHOMBOID PROTEASE"/>
    <property type="match status" value="1"/>
</dbReference>
<feature type="transmembrane region" description="Helical" evidence="6">
    <location>
        <begin position="241"/>
        <end position="263"/>
    </location>
</feature>
<evidence type="ECO:0000256" key="6">
    <source>
        <dbReference type="SAM" id="Phobius"/>
    </source>
</evidence>
<comment type="subcellular location">
    <subcellularLocation>
        <location evidence="1">Membrane</location>
        <topology evidence="1">Multi-pass membrane protein</topology>
    </subcellularLocation>
</comment>
<dbReference type="Proteomes" id="UP001491310">
    <property type="component" value="Unassembled WGS sequence"/>
</dbReference>